<reference evidence="2" key="1">
    <citation type="submission" date="2022-12" db="EMBL/GenBank/DDBJ databases">
        <title>Bacterial isolates from different developmental stages of Nematostella vectensis.</title>
        <authorList>
            <person name="Fraune S."/>
        </authorList>
    </citation>
    <scope>NUCLEOTIDE SEQUENCE</scope>
    <source>
        <strain evidence="2">G21619-S1</strain>
    </source>
</reference>
<sequence length="434" mass="46944">MSRLLNIEEPAAAAPRPSMTAFLALGFRPLYLAGAAWALISIALWIFAPQVLNGPLPLVYWHAHEMLWGFIITIAVGFLLTASATWTGFNPLSGRPLGLLCLLWLVARVGFLAGGLTGFWIATAAELLFFLTASASLMRVMIKGRSRRNYGLPVVMLALGVADLLYLLAALRGDYTLLMRRFDLGLIGMAVIALLIARRVIPFFSMRMVQGLQIPMLTRSGQVQMIFSALALTAGVLMQIVPPPADGGPALLPLLMAFSLALTGLIALGQLLAWRPLAVLRKPMLWILYLGYAFIGIGLLAAAVQVSGLFDPSLLRGMLARSATHVHLIGMAGFCILIIGMLTRTALGHLGRPLALDRNMLAGYWLMIAAAIFRLAALWPSAASQTLLHLAACAWILCMGLYLWRFAPMLIRPRPDKPVPAAPPRATAQPAQAR</sequence>
<feature type="transmembrane region" description="Helical" evidence="1">
    <location>
        <begin position="222"/>
        <end position="242"/>
    </location>
</feature>
<dbReference type="Pfam" id="PF05940">
    <property type="entry name" value="NnrS"/>
    <property type="match status" value="1"/>
</dbReference>
<feature type="transmembrane region" description="Helical" evidence="1">
    <location>
        <begin position="119"/>
        <end position="138"/>
    </location>
</feature>
<comment type="caution">
    <text evidence="2">The sequence shown here is derived from an EMBL/GenBank/DDBJ whole genome shotgun (WGS) entry which is preliminary data.</text>
</comment>
<keyword evidence="1" id="KW-1133">Transmembrane helix</keyword>
<feature type="transmembrane region" description="Helical" evidence="1">
    <location>
        <begin position="182"/>
        <end position="201"/>
    </location>
</feature>
<evidence type="ECO:0000313" key="3">
    <source>
        <dbReference type="Proteomes" id="UP001068379"/>
    </source>
</evidence>
<feature type="transmembrane region" description="Helical" evidence="1">
    <location>
        <begin position="254"/>
        <end position="274"/>
    </location>
</feature>
<keyword evidence="1" id="KW-0812">Transmembrane</keyword>
<keyword evidence="1" id="KW-0472">Membrane</keyword>
<feature type="transmembrane region" description="Helical" evidence="1">
    <location>
        <begin position="286"/>
        <end position="306"/>
    </location>
</feature>
<evidence type="ECO:0000256" key="1">
    <source>
        <dbReference type="SAM" id="Phobius"/>
    </source>
</evidence>
<feature type="transmembrane region" description="Helical" evidence="1">
    <location>
        <begin position="359"/>
        <end position="380"/>
    </location>
</feature>
<dbReference type="RefSeq" id="WP_269357808.1">
    <property type="nucleotide sequence ID" value="NZ_JAPWHE010000003.1"/>
</dbReference>
<dbReference type="EMBL" id="JAPWHE010000003">
    <property type="protein sequence ID" value="MCZ4329646.1"/>
    <property type="molecule type" value="Genomic_DNA"/>
</dbReference>
<feature type="transmembrane region" description="Helical" evidence="1">
    <location>
        <begin position="326"/>
        <end position="347"/>
    </location>
</feature>
<feature type="transmembrane region" description="Helical" evidence="1">
    <location>
        <begin position="150"/>
        <end position="170"/>
    </location>
</feature>
<dbReference type="Proteomes" id="UP001068379">
    <property type="component" value="Unassembled WGS sequence"/>
</dbReference>
<accession>A0ABT4M2U1</accession>
<proteinExistence type="predicted"/>
<dbReference type="InterPro" id="IPR010266">
    <property type="entry name" value="NnrS"/>
</dbReference>
<organism evidence="2 3">
    <name type="scientific">Castellaniella denitrificans</name>
    <dbReference type="NCBI Taxonomy" id="56119"/>
    <lineage>
        <taxon>Bacteria</taxon>
        <taxon>Pseudomonadati</taxon>
        <taxon>Pseudomonadota</taxon>
        <taxon>Betaproteobacteria</taxon>
        <taxon>Burkholderiales</taxon>
        <taxon>Alcaligenaceae</taxon>
        <taxon>Castellaniella</taxon>
    </lineage>
</organism>
<name>A0ABT4M2U1_9BURK</name>
<feature type="transmembrane region" description="Helical" evidence="1">
    <location>
        <begin position="21"/>
        <end position="47"/>
    </location>
</feature>
<keyword evidence="3" id="KW-1185">Reference proteome</keyword>
<gene>
    <name evidence="2" type="ORF">O4H32_06740</name>
</gene>
<feature type="transmembrane region" description="Helical" evidence="1">
    <location>
        <begin position="386"/>
        <end position="404"/>
    </location>
</feature>
<protein>
    <submittedName>
        <fullName evidence="2">NnrS family protein</fullName>
    </submittedName>
</protein>
<evidence type="ECO:0000313" key="2">
    <source>
        <dbReference type="EMBL" id="MCZ4329646.1"/>
    </source>
</evidence>
<feature type="transmembrane region" description="Helical" evidence="1">
    <location>
        <begin position="67"/>
        <end position="89"/>
    </location>
</feature>